<dbReference type="EMBL" id="DXGA01000114">
    <property type="protein sequence ID" value="HIW94016.1"/>
    <property type="molecule type" value="Genomic_DNA"/>
</dbReference>
<dbReference type="Proteomes" id="UP000824192">
    <property type="component" value="Unassembled WGS sequence"/>
</dbReference>
<dbReference type="InterPro" id="IPR010619">
    <property type="entry name" value="ThrE-like_N"/>
</dbReference>
<dbReference type="GO" id="GO:0022857">
    <property type="term" value="F:transmembrane transporter activity"/>
    <property type="evidence" value="ECO:0007669"/>
    <property type="project" value="InterPro"/>
</dbReference>
<sequence length="263" mass="28367">MNEGLSLDYDRLLNLSMEMGYRLLESGAEIYRVEESIQRLLQAYGLTTGEVFAIPNCIIASLVTPEGQVLTRVRRMPSHGTDIYQLERCNDLCRHLCAEVPPMDEAEKRMADLLASRQYYSFPVQLVAYFVGAAAFVPFYGGTWRDAICGGLCGLAIGLCLTFLSHLGTNLFFKTVAGGTVSGLLALGLRVVGLGQNVDFITIGALMILVPGVLFTNAMRDIMAGDMVAGISKTAEALLIGMAIALGTGVSLWLARLMWGGAV</sequence>
<gene>
    <name evidence="9" type="ORF">H9868_05690</name>
</gene>
<feature type="transmembrane region" description="Helical" evidence="7">
    <location>
        <begin position="147"/>
        <end position="164"/>
    </location>
</feature>
<feature type="transmembrane region" description="Helical" evidence="7">
    <location>
        <begin position="198"/>
        <end position="216"/>
    </location>
</feature>
<evidence type="ECO:0000256" key="5">
    <source>
        <dbReference type="ARBA" id="ARBA00023136"/>
    </source>
</evidence>
<dbReference type="PANTHER" id="PTHR34390:SF2">
    <property type="entry name" value="SUCCINATE TRANSPORTER SUBUNIT YJJP-RELATED"/>
    <property type="match status" value="1"/>
</dbReference>
<dbReference type="GO" id="GO:0005886">
    <property type="term" value="C:plasma membrane"/>
    <property type="evidence" value="ECO:0007669"/>
    <property type="project" value="UniProtKB-SubCell"/>
</dbReference>
<feature type="transmembrane region" description="Helical" evidence="7">
    <location>
        <begin position="237"/>
        <end position="259"/>
    </location>
</feature>
<evidence type="ECO:0000256" key="3">
    <source>
        <dbReference type="ARBA" id="ARBA00022692"/>
    </source>
</evidence>
<keyword evidence="2" id="KW-1003">Cell membrane</keyword>
<evidence type="ECO:0000256" key="1">
    <source>
        <dbReference type="ARBA" id="ARBA00004651"/>
    </source>
</evidence>
<keyword evidence="5 7" id="KW-0472">Membrane</keyword>
<dbReference type="AlphaFoldDB" id="A0A9D1RWG1"/>
<proteinExistence type="inferred from homology"/>
<name>A0A9D1RWG1_9FIRM</name>
<protein>
    <submittedName>
        <fullName evidence="9">Threonine/serine exporter family protein</fullName>
    </submittedName>
</protein>
<comment type="subcellular location">
    <subcellularLocation>
        <location evidence="1">Cell membrane</location>
        <topology evidence="1">Multi-pass membrane protein</topology>
    </subcellularLocation>
</comment>
<accession>A0A9D1RWG1</accession>
<dbReference type="PANTHER" id="PTHR34390">
    <property type="entry name" value="UPF0442 PROTEIN YJJB-RELATED"/>
    <property type="match status" value="1"/>
</dbReference>
<comment type="caution">
    <text evidence="9">The sequence shown here is derived from an EMBL/GenBank/DDBJ whole genome shotgun (WGS) entry which is preliminary data.</text>
</comment>
<keyword evidence="4 7" id="KW-1133">Transmembrane helix</keyword>
<reference evidence="9" key="1">
    <citation type="journal article" date="2021" name="PeerJ">
        <title>Extensive microbial diversity within the chicken gut microbiome revealed by metagenomics and culture.</title>
        <authorList>
            <person name="Gilroy R."/>
            <person name="Ravi A."/>
            <person name="Getino M."/>
            <person name="Pursley I."/>
            <person name="Horton D.L."/>
            <person name="Alikhan N.F."/>
            <person name="Baker D."/>
            <person name="Gharbi K."/>
            <person name="Hall N."/>
            <person name="Watson M."/>
            <person name="Adriaenssens E.M."/>
            <person name="Foster-Nyarko E."/>
            <person name="Jarju S."/>
            <person name="Secka A."/>
            <person name="Antonio M."/>
            <person name="Oren A."/>
            <person name="Chaudhuri R.R."/>
            <person name="La Ragione R."/>
            <person name="Hildebrand F."/>
            <person name="Pallen M.J."/>
        </authorList>
    </citation>
    <scope>NUCLEOTIDE SEQUENCE</scope>
    <source>
        <strain evidence="9">ChiGjej6B6-1540</strain>
    </source>
</reference>
<evidence type="ECO:0000256" key="7">
    <source>
        <dbReference type="SAM" id="Phobius"/>
    </source>
</evidence>
<dbReference type="InterPro" id="IPR050539">
    <property type="entry name" value="ThrE_Dicarb/AminoAcid_Exp"/>
</dbReference>
<evidence type="ECO:0000256" key="6">
    <source>
        <dbReference type="ARBA" id="ARBA00034125"/>
    </source>
</evidence>
<feature type="transmembrane region" description="Helical" evidence="7">
    <location>
        <begin position="171"/>
        <end position="192"/>
    </location>
</feature>
<evidence type="ECO:0000259" key="8">
    <source>
        <dbReference type="Pfam" id="PF06738"/>
    </source>
</evidence>
<evidence type="ECO:0000256" key="4">
    <source>
        <dbReference type="ARBA" id="ARBA00022989"/>
    </source>
</evidence>
<evidence type="ECO:0000313" key="9">
    <source>
        <dbReference type="EMBL" id="HIW94016.1"/>
    </source>
</evidence>
<organism evidence="9 10">
    <name type="scientific">Candidatus Flavonifractor merdipullorum</name>
    <dbReference type="NCBI Taxonomy" id="2838590"/>
    <lineage>
        <taxon>Bacteria</taxon>
        <taxon>Bacillati</taxon>
        <taxon>Bacillota</taxon>
        <taxon>Clostridia</taxon>
        <taxon>Eubacteriales</taxon>
        <taxon>Oscillospiraceae</taxon>
        <taxon>Flavonifractor</taxon>
    </lineage>
</organism>
<comment type="similarity">
    <text evidence="6">Belongs to the ThrE exporter (TC 2.A.79) family.</text>
</comment>
<dbReference type="GO" id="GO:0015744">
    <property type="term" value="P:succinate transport"/>
    <property type="evidence" value="ECO:0007669"/>
    <property type="project" value="TreeGrafter"/>
</dbReference>
<feature type="domain" description="Threonine/serine exporter-like N-terminal" evidence="8">
    <location>
        <begin position="15"/>
        <end position="252"/>
    </location>
</feature>
<reference evidence="9" key="2">
    <citation type="submission" date="2021-04" db="EMBL/GenBank/DDBJ databases">
        <authorList>
            <person name="Gilroy R."/>
        </authorList>
    </citation>
    <scope>NUCLEOTIDE SEQUENCE</scope>
    <source>
        <strain evidence="9">ChiGjej6B6-1540</strain>
    </source>
</reference>
<evidence type="ECO:0000256" key="2">
    <source>
        <dbReference type="ARBA" id="ARBA00022475"/>
    </source>
</evidence>
<keyword evidence="3 7" id="KW-0812">Transmembrane</keyword>
<dbReference type="Pfam" id="PF06738">
    <property type="entry name" value="ThrE"/>
    <property type="match status" value="1"/>
</dbReference>
<feature type="transmembrane region" description="Helical" evidence="7">
    <location>
        <begin position="119"/>
        <end position="141"/>
    </location>
</feature>
<evidence type="ECO:0000313" key="10">
    <source>
        <dbReference type="Proteomes" id="UP000824192"/>
    </source>
</evidence>